<dbReference type="InterPro" id="IPR047650">
    <property type="entry name" value="Transpos_IS110"/>
</dbReference>
<dbReference type="GO" id="GO:0006313">
    <property type="term" value="P:DNA transposition"/>
    <property type="evidence" value="ECO:0007669"/>
    <property type="project" value="InterPro"/>
</dbReference>
<proteinExistence type="predicted"/>
<accession>A0A831RKG6</accession>
<evidence type="ECO:0000313" key="2">
    <source>
        <dbReference type="EMBL" id="HEB95522.1"/>
    </source>
</evidence>
<reference evidence="2" key="1">
    <citation type="journal article" date="2020" name="mSystems">
        <title>Genome- and Community-Level Interaction Insights into Carbon Utilization and Element Cycling Functions of Hydrothermarchaeota in Hydrothermal Sediment.</title>
        <authorList>
            <person name="Zhou Z."/>
            <person name="Liu Y."/>
            <person name="Xu W."/>
            <person name="Pan J."/>
            <person name="Luo Z.H."/>
            <person name="Li M."/>
        </authorList>
    </citation>
    <scope>NUCLEOTIDE SEQUENCE [LARGE SCALE GENOMIC DNA]</scope>
    <source>
        <strain evidence="2">HyVt-443</strain>
    </source>
</reference>
<feature type="non-terminal residue" evidence="2">
    <location>
        <position position="1"/>
    </location>
</feature>
<protein>
    <submittedName>
        <fullName evidence="2">IS110 family transposase</fullName>
    </submittedName>
</protein>
<dbReference type="GO" id="GO:0004803">
    <property type="term" value="F:transposase activity"/>
    <property type="evidence" value="ECO:0007669"/>
    <property type="project" value="InterPro"/>
</dbReference>
<organism evidence="2">
    <name type="scientific">Sedimenticola thiotaurini</name>
    <dbReference type="NCBI Taxonomy" id="1543721"/>
    <lineage>
        <taxon>Bacteria</taxon>
        <taxon>Pseudomonadati</taxon>
        <taxon>Pseudomonadota</taxon>
        <taxon>Gammaproteobacteria</taxon>
        <taxon>Chromatiales</taxon>
        <taxon>Sedimenticolaceae</taxon>
        <taxon>Sedimenticola</taxon>
    </lineage>
</organism>
<evidence type="ECO:0000259" key="1">
    <source>
        <dbReference type="Pfam" id="PF02371"/>
    </source>
</evidence>
<feature type="domain" description="Transposase IS116/IS110/IS902 C-terminal" evidence="1">
    <location>
        <begin position="16"/>
        <end position="99"/>
    </location>
</feature>
<gene>
    <name evidence="2" type="ORF">ENI96_03705</name>
</gene>
<dbReference type="GO" id="GO:0003677">
    <property type="term" value="F:DNA binding"/>
    <property type="evidence" value="ECO:0007669"/>
    <property type="project" value="InterPro"/>
</dbReference>
<name>A0A831RKG6_9GAMM</name>
<dbReference type="PANTHER" id="PTHR33055:SF13">
    <property type="entry name" value="TRANSPOSASE"/>
    <property type="match status" value="1"/>
</dbReference>
<sequence length="145" mass="16503">QIQQLLEKVEWKEKVQRVQAIEGIGPLTGAALVMAYHRGRFRSSDAFIAFLGLDVRVRDSGQRQGRRTLTKKGHAELRRLLYLAAMQACRTPAWRDFYQRHLERGLAPVQALVILARKLARVAFAILRNGSNYQSRITKSACVET</sequence>
<dbReference type="PANTHER" id="PTHR33055">
    <property type="entry name" value="TRANSPOSASE FOR INSERTION SEQUENCE ELEMENT IS1111A"/>
    <property type="match status" value="1"/>
</dbReference>
<dbReference type="AlphaFoldDB" id="A0A831RKG6"/>
<dbReference type="Pfam" id="PF02371">
    <property type="entry name" value="Transposase_20"/>
    <property type="match status" value="1"/>
</dbReference>
<comment type="caution">
    <text evidence="2">The sequence shown here is derived from an EMBL/GenBank/DDBJ whole genome shotgun (WGS) entry which is preliminary data.</text>
</comment>
<dbReference type="InterPro" id="IPR003346">
    <property type="entry name" value="Transposase_20"/>
</dbReference>
<dbReference type="EMBL" id="DRKP01000046">
    <property type="protein sequence ID" value="HEB95522.1"/>
    <property type="molecule type" value="Genomic_DNA"/>
</dbReference>
<dbReference type="Proteomes" id="UP000886251">
    <property type="component" value="Unassembled WGS sequence"/>
</dbReference>